<reference evidence="10 11" key="1">
    <citation type="submission" date="2023-07" db="EMBL/GenBank/DDBJ databases">
        <title>Genomic Encyclopedia of Type Strains, Phase IV (KMG-IV): sequencing the most valuable type-strain genomes for metagenomic binning, comparative biology and taxonomic classification.</title>
        <authorList>
            <person name="Goeker M."/>
        </authorList>
    </citation>
    <scope>NUCLEOTIDE SEQUENCE [LARGE SCALE GENOMIC DNA]</scope>
    <source>
        <strain evidence="10 11">DSM 45903</strain>
    </source>
</reference>
<dbReference type="RefSeq" id="WP_309867711.1">
    <property type="nucleotide sequence ID" value="NZ_JAVDQG010000007.1"/>
</dbReference>
<keyword evidence="11" id="KW-1185">Reference proteome</keyword>
<feature type="transmembrane region" description="Helical" evidence="7">
    <location>
        <begin position="272"/>
        <end position="299"/>
    </location>
</feature>
<sequence>MNFLESVRMALDAIYAHKLRSLLTVLGIVIGVSSVIIIVAIGQGGATELAQSLAGSGNTVSIQPSTDFYMDNNGEIPPDFFTEEDIRGLGNIPEVKKVITNYMRDGNLIYRDKRLDSATVIGMNNRETLELDGRKVEKGSHFTEEDFKSGLAGALIGPNVEEELFGDGGKAVGEIIRIENQPVVVIGVLAPQEGLFGGFDFQSVYIPDKVWNRIFGQGEINRVTLQVDSPEQIESVGERAIKILEANHNIEGQYEVMNLEKIAEGINQVTTIMTLVIGCIAGISLLVGGIGVMNIMLVSVTERTREIGIRKSLGATRGKILMQFLVESVTLCVIGGAVGLAAGAGIANLIAWLSPLPALVSPLVAMGALMFSMLFGVVFGILPANKAAKLDPIQCLRWE</sequence>
<dbReference type="Proteomes" id="UP001185012">
    <property type="component" value="Unassembled WGS sequence"/>
</dbReference>
<keyword evidence="2" id="KW-1003">Cell membrane</keyword>
<evidence type="ECO:0000256" key="2">
    <source>
        <dbReference type="ARBA" id="ARBA00022475"/>
    </source>
</evidence>
<keyword evidence="5 7" id="KW-0472">Membrane</keyword>
<evidence type="ECO:0000259" key="8">
    <source>
        <dbReference type="Pfam" id="PF02687"/>
    </source>
</evidence>
<comment type="similarity">
    <text evidence="6">Belongs to the ABC-4 integral membrane protein family.</text>
</comment>
<feature type="transmembrane region" description="Helical" evidence="7">
    <location>
        <begin position="320"/>
        <end position="353"/>
    </location>
</feature>
<organism evidence="10 11">
    <name type="scientific">Desmospora profundinema</name>
    <dbReference type="NCBI Taxonomy" id="1571184"/>
    <lineage>
        <taxon>Bacteria</taxon>
        <taxon>Bacillati</taxon>
        <taxon>Bacillota</taxon>
        <taxon>Bacilli</taxon>
        <taxon>Bacillales</taxon>
        <taxon>Thermoactinomycetaceae</taxon>
        <taxon>Desmospora</taxon>
    </lineage>
</organism>
<feature type="transmembrane region" description="Helical" evidence="7">
    <location>
        <begin position="359"/>
        <end position="382"/>
    </location>
</feature>
<evidence type="ECO:0000256" key="5">
    <source>
        <dbReference type="ARBA" id="ARBA00023136"/>
    </source>
</evidence>
<feature type="domain" description="ABC3 transporter permease C-terminal" evidence="8">
    <location>
        <begin position="279"/>
        <end position="392"/>
    </location>
</feature>
<evidence type="ECO:0000256" key="1">
    <source>
        <dbReference type="ARBA" id="ARBA00004651"/>
    </source>
</evidence>
<dbReference type="InterPro" id="IPR050250">
    <property type="entry name" value="Macrolide_Exporter_MacB"/>
</dbReference>
<keyword evidence="4 7" id="KW-1133">Transmembrane helix</keyword>
<evidence type="ECO:0000256" key="3">
    <source>
        <dbReference type="ARBA" id="ARBA00022692"/>
    </source>
</evidence>
<gene>
    <name evidence="10" type="ORF">JOE21_003024</name>
</gene>
<feature type="domain" description="MacB-like periplasmic core" evidence="9">
    <location>
        <begin position="21"/>
        <end position="240"/>
    </location>
</feature>
<evidence type="ECO:0000256" key="7">
    <source>
        <dbReference type="SAM" id="Phobius"/>
    </source>
</evidence>
<dbReference type="Pfam" id="PF12704">
    <property type="entry name" value="MacB_PCD"/>
    <property type="match status" value="1"/>
</dbReference>
<keyword evidence="3 7" id="KW-0812">Transmembrane</keyword>
<protein>
    <submittedName>
        <fullName evidence="10">ABC transport system permease protein</fullName>
    </submittedName>
</protein>
<evidence type="ECO:0000256" key="6">
    <source>
        <dbReference type="ARBA" id="ARBA00038076"/>
    </source>
</evidence>
<feature type="transmembrane region" description="Helical" evidence="7">
    <location>
        <begin position="21"/>
        <end position="42"/>
    </location>
</feature>
<dbReference type="InterPro" id="IPR003838">
    <property type="entry name" value="ABC3_permease_C"/>
</dbReference>
<dbReference type="PANTHER" id="PTHR30572">
    <property type="entry name" value="MEMBRANE COMPONENT OF TRANSPORTER-RELATED"/>
    <property type="match status" value="1"/>
</dbReference>
<accession>A0ABU1IQC9</accession>
<dbReference type="Pfam" id="PF02687">
    <property type="entry name" value="FtsX"/>
    <property type="match status" value="1"/>
</dbReference>
<dbReference type="PANTHER" id="PTHR30572:SF4">
    <property type="entry name" value="ABC TRANSPORTER PERMEASE YTRF"/>
    <property type="match status" value="1"/>
</dbReference>
<evidence type="ECO:0000256" key="4">
    <source>
        <dbReference type="ARBA" id="ARBA00022989"/>
    </source>
</evidence>
<dbReference type="InterPro" id="IPR025857">
    <property type="entry name" value="MacB_PCD"/>
</dbReference>
<name>A0ABU1IQC9_9BACL</name>
<dbReference type="EMBL" id="JAVDQG010000007">
    <property type="protein sequence ID" value="MDR6227012.1"/>
    <property type="molecule type" value="Genomic_DNA"/>
</dbReference>
<proteinExistence type="inferred from homology"/>
<evidence type="ECO:0000313" key="10">
    <source>
        <dbReference type="EMBL" id="MDR6227012.1"/>
    </source>
</evidence>
<evidence type="ECO:0000259" key="9">
    <source>
        <dbReference type="Pfam" id="PF12704"/>
    </source>
</evidence>
<comment type="subcellular location">
    <subcellularLocation>
        <location evidence="1">Cell membrane</location>
        <topology evidence="1">Multi-pass membrane protein</topology>
    </subcellularLocation>
</comment>
<comment type="caution">
    <text evidence="10">The sequence shown here is derived from an EMBL/GenBank/DDBJ whole genome shotgun (WGS) entry which is preliminary data.</text>
</comment>
<evidence type="ECO:0000313" key="11">
    <source>
        <dbReference type="Proteomes" id="UP001185012"/>
    </source>
</evidence>